<dbReference type="AlphaFoldDB" id="A0A640T8G6"/>
<dbReference type="EMBL" id="BLIP01000001">
    <property type="protein sequence ID" value="GFE20033.1"/>
    <property type="molecule type" value="Genomic_DNA"/>
</dbReference>
<reference evidence="1 3" key="1">
    <citation type="submission" date="2019-12" db="EMBL/GenBank/DDBJ databases">
        <title>Whole genome shotgun sequence of Streptomyces libani subsp. libani NBRC 13452.</title>
        <authorList>
            <person name="Ichikawa N."/>
            <person name="Kimura A."/>
            <person name="Kitahashi Y."/>
            <person name="Komaki H."/>
            <person name="Tamura T."/>
        </authorList>
    </citation>
    <scope>NUCLEOTIDE SEQUENCE [LARGE SCALE GENOMIC DNA]</scope>
    <source>
        <strain evidence="1 3">NBRC 13452</strain>
    </source>
</reference>
<dbReference type="Proteomes" id="UP000429552">
    <property type="component" value="Unassembled WGS sequence"/>
</dbReference>
<protein>
    <submittedName>
        <fullName evidence="1">Uncharacterized protein</fullName>
    </submittedName>
</protein>
<evidence type="ECO:0000313" key="4">
    <source>
        <dbReference type="Proteomes" id="UP001210609"/>
    </source>
</evidence>
<evidence type="ECO:0000313" key="3">
    <source>
        <dbReference type="Proteomes" id="UP000429552"/>
    </source>
</evidence>
<dbReference type="EMBL" id="CP114202">
    <property type="protein sequence ID" value="WAT94886.1"/>
    <property type="molecule type" value="Genomic_DNA"/>
</dbReference>
<dbReference type="RefSeq" id="WP_159484028.1">
    <property type="nucleotide sequence ID" value="NZ_BLIP01000001.1"/>
</dbReference>
<reference evidence="2 4" key="2">
    <citation type="submission" date="2022-12" db="EMBL/GenBank/DDBJ databases">
        <authorList>
            <person name="Ruckert C."/>
            <person name="Busche T."/>
            <person name="Kalinowski J."/>
            <person name="Wittmann C."/>
        </authorList>
    </citation>
    <scope>NUCLEOTIDE SEQUENCE [LARGE SCALE GENOMIC DNA]</scope>
    <source>
        <strain evidence="2 4">DSM 40555</strain>
    </source>
</reference>
<accession>A0A640T8G6</accession>
<dbReference type="Proteomes" id="UP001210609">
    <property type="component" value="Chromosome"/>
</dbReference>
<organism evidence="1 3">
    <name type="scientific">Streptomyces nigrescens</name>
    <dbReference type="NCBI Taxonomy" id="1920"/>
    <lineage>
        <taxon>Bacteria</taxon>
        <taxon>Bacillati</taxon>
        <taxon>Actinomycetota</taxon>
        <taxon>Actinomycetes</taxon>
        <taxon>Kitasatosporales</taxon>
        <taxon>Streptomycetaceae</taxon>
        <taxon>Streptomyces</taxon>
    </lineage>
</organism>
<gene>
    <name evidence="1" type="ORF">Sliba_04860</name>
    <name evidence="2" type="ORF">STRLI_000558</name>
</gene>
<sequence>MAAVPSYREIAERTLGQAAQDLNAMPQGHVASAEIQARAAKAQAIATIAAAQALLEIGDVLRENLKRPVSDA</sequence>
<name>A0A640T8G6_STRNI</name>
<proteinExistence type="predicted"/>
<keyword evidence="4" id="KW-1185">Reference proteome</keyword>
<evidence type="ECO:0000313" key="1">
    <source>
        <dbReference type="EMBL" id="GFE20033.1"/>
    </source>
</evidence>
<evidence type="ECO:0000313" key="2">
    <source>
        <dbReference type="EMBL" id="WAT94886.1"/>
    </source>
</evidence>